<dbReference type="RefSeq" id="WP_284253010.1">
    <property type="nucleotide sequence ID" value="NZ_BSUM01000005.1"/>
</dbReference>
<protein>
    <submittedName>
        <fullName evidence="1">Uncharacterized protein</fullName>
    </submittedName>
</protein>
<name>A0AA37XI66_9MICO</name>
<organism evidence="1 2">
    <name type="scientific">Litorihabitans aurantiacus</name>
    <dbReference type="NCBI Taxonomy" id="1930061"/>
    <lineage>
        <taxon>Bacteria</taxon>
        <taxon>Bacillati</taxon>
        <taxon>Actinomycetota</taxon>
        <taxon>Actinomycetes</taxon>
        <taxon>Micrococcales</taxon>
        <taxon>Beutenbergiaceae</taxon>
        <taxon>Litorihabitans</taxon>
    </lineage>
</organism>
<dbReference type="EMBL" id="BSUM01000005">
    <property type="protein sequence ID" value="GMA33753.1"/>
    <property type="molecule type" value="Genomic_DNA"/>
</dbReference>
<reference evidence="1" key="2">
    <citation type="submission" date="2023-02" db="EMBL/GenBank/DDBJ databases">
        <authorList>
            <person name="Sun Q."/>
            <person name="Mori K."/>
        </authorList>
    </citation>
    <scope>NUCLEOTIDE SEQUENCE</scope>
    <source>
        <strain evidence="1">NBRC 112290</strain>
    </source>
</reference>
<accession>A0AA37XI66</accession>
<dbReference type="AlphaFoldDB" id="A0AA37XI66"/>
<proteinExistence type="predicted"/>
<sequence length="100" mass="11188">MDTRAAASLERSAERVRHHIDHPHRAAKLGLLLGRTLTPTPMLFVRYPPSLSLVLTGRKLSGDDELGHQEWGPDRFLITPVDLPLIARVLEVGQQGDFCR</sequence>
<keyword evidence="2" id="KW-1185">Reference proteome</keyword>
<gene>
    <name evidence="1" type="ORF">GCM10025875_37450</name>
</gene>
<evidence type="ECO:0000313" key="2">
    <source>
        <dbReference type="Proteomes" id="UP001157161"/>
    </source>
</evidence>
<reference evidence="1" key="1">
    <citation type="journal article" date="2014" name="Int. J. Syst. Evol. Microbiol.">
        <title>Complete genome sequence of Corynebacterium casei LMG S-19264T (=DSM 44701T), isolated from a smear-ripened cheese.</title>
        <authorList>
            <consortium name="US DOE Joint Genome Institute (JGI-PGF)"/>
            <person name="Walter F."/>
            <person name="Albersmeier A."/>
            <person name="Kalinowski J."/>
            <person name="Ruckert C."/>
        </authorList>
    </citation>
    <scope>NUCLEOTIDE SEQUENCE</scope>
    <source>
        <strain evidence="1">NBRC 112290</strain>
    </source>
</reference>
<dbReference type="Proteomes" id="UP001157161">
    <property type="component" value="Unassembled WGS sequence"/>
</dbReference>
<evidence type="ECO:0000313" key="1">
    <source>
        <dbReference type="EMBL" id="GMA33753.1"/>
    </source>
</evidence>
<comment type="caution">
    <text evidence="1">The sequence shown here is derived from an EMBL/GenBank/DDBJ whole genome shotgun (WGS) entry which is preliminary data.</text>
</comment>